<dbReference type="SFLD" id="SFLDG00180">
    <property type="entry name" value="muconate_cycloisomerase"/>
    <property type="match status" value="1"/>
</dbReference>
<dbReference type="InterPro" id="IPR029065">
    <property type="entry name" value="Enolase_C-like"/>
</dbReference>
<dbReference type="Gene3D" id="3.30.390.10">
    <property type="entry name" value="Enolase-like, N-terminal domain"/>
    <property type="match status" value="1"/>
</dbReference>
<dbReference type="InterPro" id="IPR013342">
    <property type="entry name" value="Mandelate_racemase_C"/>
</dbReference>
<dbReference type="InterPro" id="IPR036849">
    <property type="entry name" value="Enolase-like_C_sf"/>
</dbReference>
<dbReference type="RefSeq" id="WP_164877251.1">
    <property type="nucleotide sequence ID" value="NZ_CP071409.1"/>
</dbReference>
<dbReference type="InterPro" id="IPR013341">
    <property type="entry name" value="Mandelate_racemase_N_dom"/>
</dbReference>
<comment type="similarity">
    <text evidence="1">Belongs to the mandelate racemase/muconate lactonizing enzyme family.</text>
</comment>
<proteinExistence type="inferred from homology"/>
<evidence type="ECO:0000256" key="1">
    <source>
        <dbReference type="ARBA" id="ARBA00008031"/>
    </source>
</evidence>
<dbReference type="AlphaFoldDB" id="A0A443IHD5"/>
<dbReference type="EMBL" id="JMEE01000001">
    <property type="protein sequence ID" value="RWR03440.1"/>
    <property type="molecule type" value="Genomic_DNA"/>
</dbReference>
<evidence type="ECO:0000256" key="3">
    <source>
        <dbReference type="ARBA" id="ARBA00023235"/>
    </source>
</evidence>
<keyword evidence="3" id="KW-0413">Isomerase</keyword>
<dbReference type="Pfam" id="PF13378">
    <property type="entry name" value="MR_MLE_C"/>
    <property type="match status" value="1"/>
</dbReference>
<dbReference type="SMART" id="SM00922">
    <property type="entry name" value="MR_MLE"/>
    <property type="match status" value="1"/>
</dbReference>
<dbReference type="Proteomes" id="UP000288794">
    <property type="component" value="Unassembled WGS sequence"/>
</dbReference>
<sequence length="366" mass="41147">MNIARIETIPYKIPYITPLAFATGRIDNVENVLIRLWTTDGVMGEAEAPSRPYIYGESQQSIITAINEWLFPSIKDLRIFDKEKIAQKMAWVVGNYTAKAAIDLAIHDAMGKYLQMSCHQLFGGMSNQLTVSHMIGYDSPEKMAEQALAMRQQYGINSFKVKTGKDYRKDIKACTEIRKCLPDATLYLDANHGWRADQAISVYHAIRELDFAFFEEPSPAADRIGRHRLNKEMAIPVCGDESCISLADVSREIFDGISSMICIKMARTGITESTKILHLCEGLSVPVYVGNQGDTQIGTLNSLHFGAAFKHACEKPAELTNFLEIRDDLQADALEIKEGKMRIPTDSIGMGIHIDEHKLNYYRQDR</sequence>
<gene>
    <name evidence="5" type="ORF">ED28_00185</name>
</gene>
<evidence type="ECO:0000259" key="4">
    <source>
        <dbReference type="SMART" id="SM00922"/>
    </source>
</evidence>
<dbReference type="SUPFAM" id="SSF51604">
    <property type="entry name" value="Enolase C-terminal domain-like"/>
    <property type="match status" value="1"/>
</dbReference>
<organism evidence="5 6">
    <name type="scientific">[Pantoea] beijingensis</name>
    <dbReference type="NCBI Taxonomy" id="1324864"/>
    <lineage>
        <taxon>Bacteria</taxon>
        <taxon>Pseudomonadati</taxon>
        <taxon>Pseudomonadota</taxon>
        <taxon>Gammaproteobacteria</taxon>
        <taxon>Enterobacterales</taxon>
        <taxon>Erwiniaceae</taxon>
        <taxon>Erwinia</taxon>
    </lineage>
</organism>
<dbReference type="GO" id="GO:0016854">
    <property type="term" value="F:racemase and epimerase activity"/>
    <property type="evidence" value="ECO:0007669"/>
    <property type="project" value="UniProtKB-ARBA"/>
</dbReference>
<dbReference type="SUPFAM" id="SSF54826">
    <property type="entry name" value="Enolase N-terminal domain-like"/>
    <property type="match status" value="1"/>
</dbReference>
<keyword evidence="6" id="KW-1185">Reference proteome</keyword>
<evidence type="ECO:0000256" key="2">
    <source>
        <dbReference type="ARBA" id="ARBA00022723"/>
    </source>
</evidence>
<evidence type="ECO:0000313" key="5">
    <source>
        <dbReference type="EMBL" id="RWR03440.1"/>
    </source>
</evidence>
<dbReference type="InterPro" id="IPR029017">
    <property type="entry name" value="Enolase-like_N"/>
</dbReference>
<dbReference type="GO" id="GO:0046872">
    <property type="term" value="F:metal ion binding"/>
    <property type="evidence" value="ECO:0007669"/>
    <property type="project" value="UniProtKB-KW"/>
</dbReference>
<keyword evidence="2" id="KW-0479">Metal-binding</keyword>
<dbReference type="PANTHER" id="PTHR48073:SF2">
    <property type="entry name" value="O-SUCCINYLBENZOATE SYNTHASE"/>
    <property type="match status" value="1"/>
</dbReference>
<feature type="domain" description="Mandelate racemase/muconate lactonizing enzyme C-terminal" evidence="4">
    <location>
        <begin position="140"/>
        <end position="236"/>
    </location>
</feature>
<evidence type="ECO:0000313" key="6">
    <source>
        <dbReference type="Proteomes" id="UP000288794"/>
    </source>
</evidence>
<dbReference type="SFLD" id="SFLDS00001">
    <property type="entry name" value="Enolase"/>
    <property type="match status" value="1"/>
</dbReference>
<accession>A0A443IHD5</accession>
<reference evidence="5 6" key="1">
    <citation type="submission" date="2014-04" db="EMBL/GenBank/DDBJ databases">
        <title>Draft genome sequence of Pantoea beijingensis strain LMG 27579, an emerging pathogen to Pleurotus eryngii with potential industrial application.</title>
        <authorList>
            <person name="Xu F."/>
            <person name="Liu Y."/>
            <person name="Wang S."/>
            <person name="Yin Y."/>
            <person name="Ma Y."/>
            <person name="Zhao S."/>
            <person name="Rong C."/>
        </authorList>
    </citation>
    <scope>NUCLEOTIDE SEQUENCE [LARGE SCALE GENOMIC DNA]</scope>
    <source>
        <strain evidence="5 6">LMG 27579</strain>
    </source>
</reference>
<dbReference type="Pfam" id="PF02746">
    <property type="entry name" value="MR_MLE_N"/>
    <property type="match status" value="1"/>
</dbReference>
<dbReference type="Gene3D" id="3.20.20.120">
    <property type="entry name" value="Enolase-like C-terminal domain"/>
    <property type="match status" value="1"/>
</dbReference>
<name>A0A443IHD5_9GAMM</name>
<dbReference type="GO" id="GO:0006518">
    <property type="term" value="P:peptide metabolic process"/>
    <property type="evidence" value="ECO:0007669"/>
    <property type="project" value="UniProtKB-ARBA"/>
</dbReference>
<protein>
    <recommendedName>
        <fullName evidence="4">Mandelate racemase/muconate lactonizing enzyme C-terminal domain-containing protein</fullName>
    </recommendedName>
</protein>
<dbReference type="PANTHER" id="PTHR48073">
    <property type="entry name" value="O-SUCCINYLBENZOATE SYNTHASE-RELATED"/>
    <property type="match status" value="1"/>
</dbReference>
<comment type="caution">
    <text evidence="5">The sequence shown here is derived from an EMBL/GenBank/DDBJ whole genome shotgun (WGS) entry which is preliminary data.</text>
</comment>